<evidence type="ECO:0000256" key="2">
    <source>
        <dbReference type="SAM" id="Phobius"/>
    </source>
</evidence>
<dbReference type="HOGENOM" id="CLU_2308727_0_0_1"/>
<keyword evidence="2" id="KW-1133">Transmembrane helix</keyword>
<proteinExistence type="predicted"/>
<dbReference type="AlphaFoldDB" id="K1RV88"/>
<keyword evidence="2" id="KW-0812">Transmembrane</keyword>
<dbReference type="InParanoid" id="K1RV88"/>
<evidence type="ECO:0000256" key="1">
    <source>
        <dbReference type="SAM" id="MobiDB-lite"/>
    </source>
</evidence>
<keyword evidence="2" id="KW-0472">Membrane</keyword>
<reference evidence="3" key="1">
    <citation type="journal article" date="2012" name="Nature">
        <title>The oyster genome reveals stress adaptation and complexity of shell formation.</title>
        <authorList>
            <person name="Zhang G."/>
            <person name="Fang X."/>
            <person name="Guo X."/>
            <person name="Li L."/>
            <person name="Luo R."/>
            <person name="Xu F."/>
            <person name="Yang P."/>
            <person name="Zhang L."/>
            <person name="Wang X."/>
            <person name="Qi H."/>
            <person name="Xiong Z."/>
            <person name="Que H."/>
            <person name="Xie Y."/>
            <person name="Holland P.W."/>
            <person name="Paps J."/>
            <person name="Zhu Y."/>
            <person name="Wu F."/>
            <person name="Chen Y."/>
            <person name="Wang J."/>
            <person name="Peng C."/>
            <person name="Meng J."/>
            <person name="Yang L."/>
            <person name="Liu J."/>
            <person name="Wen B."/>
            <person name="Zhang N."/>
            <person name="Huang Z."/>
            <person name="Zhu Q."/>
            <person name="Feng Y."/>
            <person name="Mount A."/>
            <person name="Hedgecock D."/>
            <person name="Xu Z."/>
            <person name="Liu Y."/>
            <person name="Domazet-Loso T."/>
            <person name="Du Y."/>
            <person name="Sun X."/>
            <person name="Zhang S."/>
            <person name="Liu B."/>
            <person name="Cheng P."/>
            <person name="Jiang X."/>
            <person name="Li J."/>
            <person name="Fan D."/>
            <person name="Wang W."/>
            <person name="Fu W."/>
            <person name="Wang T."/>
            <person name="Wang B."/>
            <person name="Zhang J."/>
            <person name="Peng Z."/>
            <person name="Li Y."/>
            <person name="Li N."/>
            <person name="Wang J."/>
            <person name="Chen M."/>
            <person name="He Y."/>
            <person name="Tan F."/>
            <person name="Song X."/>
            <person name="Zheng Q."/>
            <person name="Huang R."/>
            <person name="Yang H."/>
            <person name="Du X."/>
            <person name="Chen L."/>
            <person name="Yang M."/>
            <person name="Gaffney P.M."/>
            <person name="Wang S."/>
            <person name="Luo L."/>
            <person name="She Z."/>
            <person name="Ming Y."/>
            <person name="Huang W."/>
            <person name="Zhang S."/>
            <person name="Huang B."/>
            <person name="Zhang Y."/>
            <person name="Qu T."/>
            <person name="Ni P."/>
            <person name="Miao G."/>
            <person name="Wang J."/>
            <person name="Wang Q."/>
            <person name="Steinberg C.E."/>
            <person name="Wang H."/>
            <person name="Li N."/>
            <person name="Qian L."/>
            <person name="Zhang G."/>
            <person name="Li Y."/>
            <person name="Yang H."/>
            <person name="Liu X."/>
            <person name="Wang J."/>
            <person name="Yin Y."/>
            <person name="Wang J."/>
        </authorList>
    </citation>
    <scope>NUCLEOTIDE SEQUENCE [LARGE SCALE GENOMIC DNA]</scope>
    <source>
        <strain evidence="3">05x7-T-G4-1.051#20</strain>
    </source>
</reference>
<protein>
    <submittedName>
        <fullName evidence="3">Uncharacterized protein</fullName>
    </submittedName>
</protein>
<sequence>MSFQEKLSTYQNISTESTTDNNSSTSTASQTTSTEEPPEDIIDIIQPYVIVGGVAVLLLLLVVNFVSVVQRRLNARQSQEELAKIEMIPKGDGDGVGFNQ</sequence>
<name>K1RV88_MAGGI</name>
<feature type="region of interest" description="Disordered" evidence="1">
    <location>
        <begin position="1"/>
        <end position="38"/>
    </location>
</feature>
<gene>
    <name evidence="3" type="ORF">CGI_10009773</name>
</gene>
<organism evidence="3">
    <name type="scientific">Magallana gigas</name>
    <name type="common">Pacific oyster</name>
    <name type="synonym">Crassostrea gigas</name>
    <dbReference type="NCBI Taxonomy" id="29159"/>
    <lineage>
        <taxon>Eukaryota</taxon>
        <taxon>Metazoa</taxon>
        <taxon>Spiralia</taxon>
        <taxon>Lophotrochozoa</taxon>
        <taxon>Mollusca</taxon>
        <taxon>Bivalvia</taxon>
        <taxon>Autobranchia</taxon>
        <taxon>Pteriomorphia</taxon>
        <taxon>Ostreida</taxon>
        <taxon>Ostreoidea</taxon>
        <taxon>Ostreidae</taxon>
        <taxon>Magallana</taxon>
    </lineage>
</organism>
<feature type="transmembrane region" description="Helical" evidence="2">
    <location>
        <begin position="48"/>
        <end position="69"/>
    </location>
</feature>
<feature type="compositionally biased region" description="Polar residues" evidence="1">
    <location>
        <begin position="1"/>
        <end position="11"/>
    </location>
</feature>
<feature type="compositionally biased region" description="Low complexity" evidence="1">
    <location>
        <begin position="12"/>
        <end position="35"/>
    </location>
</feature>
<evidence type="ECO:0000313" key="3">
    <source>
        <dbReference type="EMBL" id="EKC38666.1"/>
    </source>
</evidence>
<dbReference type="EMBL" id="JH816940">
    <property type="protein sequence ID" value="EKC38666.1"/>
    <property type="molecule type" value="Genomic_DNA"/>
</dbReference>
<accession>K1RV88</accession>